<evidence type="ECO:0000313" key="2">
    <source>
        <dbReference type="EMBL" id="MDU0353483.1"/>
    </source>
</evidence>
<name>A0ABU3SU05_9ALTE</name>
<gene>
    <name evidence="2" type="ORF">RS130_05690</name>
</gene>
<feature type="signal peptide" evidence="1">
    <location>
        <begin position="1"/>
        <end position="26"/>
    </location>
</feature>
<evidence type="ECO:0008006" key="4">
    <source>
        <dbReference type="Google" id="ProtNLM"/>
    </source>
</evidence>
<dbReference type="Proteomes" id="UP001247805">
    <property type="component" value="Unassembled WGS sequence"/>
</dbReference>
<keyword evidence="1" id="KW-0732">Signal</keyword>
<sequence length="106" mass="11969">MSLFCRLSMGLLVLVTFEVMSMPAQCIQAPERAQLCPHTIYKKAALAIPQLGIKQNQVICLCLTDLQGLQNKAKTKLEQIDQQVTLQRTARKYSLSQEQIKTLLNH</sequence>
<evidence type="ECO:0000313" key="3">
    <source>
        <dbReference type="Proteomes" id="UP001247805"/>
    </source>
</evidence>
<comment type="caution">
    <text evidence="2">The sequence shown here is derived from an EMBL/GenBank/DDBJ whole genome shotgun (WGS) entry which is preliminary data.</text>
</comment>
<keyword evidence="3" id="KW-1185">Reference proteome</keyword>
<protein>
    <recommendedName>
        <fullName evidence="4">Secreted protein</fullName>
    </recommendedName>
</protein>
<organism evidence="2 3">
    <name type="scientific">Paraglaciecola aquimarina</name>
    <dbReference type="NCBI Taxonomy" id="1235557"/>
    <lineage>
        <taxon>Bacteria</taxon>
        <taxon>Pseudomonadati</taxon>
        <taxon>Pseudomonadota</taxon>
        <taxon>Gammaproteobacteria</taxon>
        <taxon>Alteromonadales</taxon>
        <taxon>Alteromonadaceae</taxon>
        <taxon>Paraglaciecola</taxon>
    </lineage>
</organism>
<feature type="chain" id="PRO_5045607711" description="Secreted protein" evidence="1">
    <location>
        <begin position="27"/>
        <end position="106"/>
    </location>
</feature>
<proteinExistence type="predicted"/>
<accession>A0ABU3SU05</accession>
<reference evidence="2 3" key="1">
    <citation type="submission" date="2023-10" db="EMBL/GenBank/DDBJ databases">
        <title>Glaciecola aquimarina strain GGW-M5 nov., isolated from a coastal seawater.</title>
        <authorList>
            <person name="Bayburt H."/>
            <person name="Kim J.M."/>
            <person name="Choi B.J."/>
            <person name="Jeon C.O."/>
        </authorList>
    </citation>
    <scope>NUCLEOTIDE SEQUENCE [LARGE SCALE GENOMIC DNA]</scope>
    <source>
        <strain evidence="2 3">KCTC 32108</strain>
    </source>
</reference>
<dbReference type="EMBL" id="JAWDIO010000002">
    <property type="protein sequence ID" value="MDU0353483.1"/>
    <property type="molecule type" value="Genomic_DNA"/>
</dbReference>
<dbReference type="RefSeq" id="WP_316025152.1">
    <property type="nucleotide sequence ID" value="NZ_JAWDIO010000002.1"/>
</dbReference>
<evidence type="ECO:0000256" key="1">
    <source>
        <dbReference type="SAM" id="SignalP"/>
    </source>
</evidence>